<feature type="compositionally biased region" description="Basic and acidic residues" evidence="1">
    <location>
        <begin position="343"/>
        <end position="358"/>
    </location>
</feature>
<dbReference type="Proteomes" id="UP001596472">
    <property type="component" value="Unassembled WGS sequence"/>
</dbReference>
<sequence>MLRAGFGGLVLCAKPDEARTWARYAREAGREGDLVFFSPESAEVGGVAGRGQDEVWERAMRQLLRNAADLCRLSGRELRMELVHRLALGGLELCELLDEARERTTTENDRADLDAVGRYFMVEWANMAERTRSGVVMNLTAVCDPFLRGSLRDLFCRETTVTPEDAHQGSIIIVDLPVKTFNELGRYAAAIWKFLFQRAAERREIGPETRPLFLFADECQLFVTSTDAAFQSTARSARVATVFLTQNLPNLYAEMAGGGPAGKQRADALLGNLQTKIFHQNSDHETNKWRGLRLLRRAARVGSSQVPALGAQTSDRRERRAGVVRRGHAASGAPSKRQSAARRGREDRRPGPDLRQKQ</sequence>
<gene>
    <name evidence="2" type="ORF">ACFQY0_20210</name>
</gene>
<accession>A0ABW2LEW0</accession>
<evidence type="ECO:0000256" key="1">
    <source>
        <dbReference type="SAM" id="MobiDB-lite"/>
    </source>
</evidence>
<dbReference type="SUPFAM" id="SSF52540">
    <property type="entry name" value="P-loop containing nucleoside triphosphate hydrolases"/>
    <property type="match status" value="1"/>
</dbReference>
<protein>
    <submittedName>
        <fullName evidence="2">Type IV secretory system conjugative DNA transfer family protein</fullName>
    </submittedName>
</protein>
<evidence type="ECO:0000313" key="2">
    <source>
        <dbReference type="EMBL" id="MFC7339527.1"/>
    </source>
</evidence>
<comment type="caution">
    <text evidence="2">The sequence shown here is derived from an EMBL/GenBank/DDBJ whole genome shotgun (WGS) entry which is preliminary data.</text>
</comment>
<organism evidence="2 3">
    <name type="scientific">Haloferula chungangensis</name>
    <dbReference type="NCBI Taxonomy" id="1048331"/>
    <lineage>
        <taxon>Bacteria</taxon>
        <taxon>Pseudomonadati</taxon>
        <taxon>Verrucomicrobiota</taxon>
        <taxon>Verrucomicrobiia</taxon>
        <taxon>Verrucomicrobiales</taxon>
        <taxon>Verrucomicrobiaceae</taxon>
        <taxon>Haloferula</taxon>
    </lineage>
</organism>
<evidence type="ECO:0000313" key="3">
    <source>
        <dbReference type="Proteomes" id="UP001596472"/>
    </source>
</evidence>
<dbReference type="Gene3D" id="3.40.50.300">
    <property type="entry name" value="P-loop containing nucleotide triphosphate hydrolases"/>
    <property type="match status" value="1"/>
</dbReference>
<reference evidence="3" key="1">
    <citation type="journal article" date="2019" name="Int. J. Syst. Evol. Microbiol.">
        <title>The Global Catalogue of Microorganisms (GCM) 10K type strain sequencing project: providing services to taxonomists for standard genome sequencing and annotation.</title>
        <authorList>
            <consortium name="The Broad Institute Genomics Platform"/>
            <consortium name="The Broad Institute Genome Sequencing Center for Infectious Disease"/>
            <person name="Wu L."/>
            <person name="Ma J."/>
        </authorList>
    </citation>
    <scope>NUCLEOTIDE SEQUENCE [LARGE SCALE GENOMIC DNA]</scope>
    <source>
        <strain evidence="3">CGMCC 4.1467</strain>
    </source>
</reference>
<dbReference type="CDD" id="cd01127">
    <property type="entry name" value="TrwB_TraG_TraD_VirD4"/>
    <property type="match status" value="1"/>
</dbReference>
<dbReference type="RefSeq" id="WP_379716513.1">
    <property type="nucleotide sequence ID" value="NZ_JBHTBS010000019.1"/>
</dbReference>
<keyword evidence="3" id="KW-1185">Reference proteome</keyword>
<proteinExistence type="predicted"/>
<dbReference type="EMBL" id="JBHTBS010000019">
    <property type="protein sequence ID" value="MFC7339527.1"/>
    <property type="molecule type" value="Genomic_DNA"/>
</dbReference>
<name>A0ABW2LEW0_9BACT</name>
<feature type="region of interest" description="Disordered" evidence="1">
    <location>
        <begin position="303"/>
        <end position="358"/>
    </location>
</feature>
<dbReference type="InterPro" id="IPR027417">
    <property type="entry name" value="P-loop_NTPase"/>
</dbReference>